<evidence type="ECO:0000313" key="2">
    <source>
        <dbReference type="EMBL" id="MCX2564379.1"/>
    </source>
</evidence>
<dbReference type="RefSeq" id="WP_173559789.1">
    <property type="nucleotide sequence ID" value="NZ_JAPIUZ010000005.1"/>
</dbReference>
<feature type="transmembrane region" description="Helical" evidence="1">
    <location>
        <begin position="12"/>
        <end position="32"/>
    </location>
</feature>
<dbReference type="EMBL" id="JAPIUZ010000005">
    <property type="protein sequence ID" value="MCX2564379.1"/>
    <property type="molecule type" value="Genomic_DNA"/>
</dbReference>
<accession>A0ABT3QGG7</accession>
<evidence type="ECO:0000313" key="3">
    <source>
        <dbReference type="Proteomes" id="UP001301152"/>
    </source>
</evidence>
<feature type="transmembrane region" description="Helical" evidence="1">
    <location>
        <begin position="72"/>
        <end position="91"/>
    </location>
</feature>
<organism evidence="2 3">
    <name type="scientific">Acetobacter thailandicus</name>
    <dbReference type="NCBI Taxonomy" id="1502842"/>
    <lineage>
        <taxon>Bacteria</taxon>
        <taxon>Pseudomonadati</taxon>
        <taxon>Pseudomonadota</taxon>
        <taxon>Alphaproteobacteria</taxon>
        <taxon>Acetobacterales</taxon>
        <taxon>Acetobacteraceae</taxon>
        <taxon>Acetobacter</taxon>
    </lineage>
</organism>
<gene>
    <name evidence="2" type="ORF">OQ497_10475</name>
</gene>
<keyword evidence="3" id="KW-1185">Reference proteome</keyword>
<dbReference type="Proteomes" id="UP001301152">
    <property type="component" value="Unassembled WGS sequence"/>
</dbReference>
<keyword evidence="1" id="KW-0472">Membrane</keyword>
<comment type="caution">
    <text evidence="2">The sequence shown here is derived from an EMBL/GenBank/DDBJ whole genome shotgun (WGS) entry which is preliminary data.</text>
</comment>
<protein>
    <submittedName>
        <fullName evidence="2">Uncharacterized protein</fullName>
    </submittedName>
</protein>
<reference evidence="2 3" key="1">
    <citation type="submission" date="2022-11" db="EMBL/GenBank/DDBJ databases">
        <title>Genome sequencing of Acetobacter type strain.</title>
        <authorList>
            <person name="Heo J."/>
            <person name="Lee D."/>
            <person name="Han B.-H."/>
            <person name="Hong S.-B."/>
            <person name="Kwon S.-W."/>
        </authorList>
    </citation>
    <scope>NUCLEOTIDE SEQUENCE [LARGE SCALE GENOMIC DNA]</scope>
    <source>
        <strain evidence="2 3">KACC 21253</strain>
    </source>
</reference>
<feature type="transmembrane region" description="Helical" evidence="1">
    <location>
        <begin position="38"/>
        <end position="56"/>
    </location>
</feature>
<keyword evidence="1" id="KW-0812">Transmembrane</keyword>
<evidence type="ECO:0000256" key="1">
    <source>
        <dbReference type="SAM" id="Phobius"/>
    </source>
</evidence>
<sequence length="92" mass="10686">MISSLIKVIGDFSYKHSGIVGISFILCSYWQFFKGYDLWPFVLILSTMVGLAMWPFDEEQKKWKKKSKLRSIYVSVSIPLVLIFQALLPYIS</sequence>
<keyword evidence="1" id="KW-1133">Transmembrane helix</keyword>
<proteinExistence type="predicted"/>
<name>A0ABT3QGG7_9PROT</name>